<gene>
    <name evidence="7" type="ORF">ACFQ19_11175</name>
</gene>
<dbReference type="RefSeq" id="WP_379592162.1">
    <property type="nucleotide sequence ID" value="NZ_JBHTKK010000012.1"/>
</dbReference>
<evidence type="ECO:0000256" key="2">
    <source>
        <dbReference type="ARBA" id="ARBA00022692"/>
    </source>
</evidence>
<evidence type="ECO:0000313" key="7">
    <source>
        <dbReference type="EMBL" id="MFD1066585.1"/>
    </source>
</evidence>
<dbReference type="InterPro" id="IPR013525">
    <property type="entry name" value="ABC2_TM"/>
</dbReference>
<evidence type="ECO:0000256" key="1">
    <source>
        <dbReference type="ARBA" id="ARBA00004141"/>
    </source>
</evidence>
<keyword evidence="4 5" id="KW-0472">Membrane</keyword>
<name>A0ABW3NJ95_9BACI</name>
<evidence type="ECO:0000259" key="6">
    <source>
        <dbReference type="Pfam" id="PF12698"/>
    </source>
</evidence>
<dbReference type="Proteomes" id="UP001597041">
    <property type="component" value="Unassembled WGS sequence"/>
</dbReference>
<accession>A0ABW3NJ95</accession>
<keyword evidence="2 5" id="KW-0812">Transmembrane</keyword>
<protein>
    <submittedName>
        <fullName evidence="7">YhgE/Pip domain-containing protein</fullName>
    </submittedName>
</protein>
<feature type="domain" description="ABC-2 type transporter transmembrane" evidence="6">
    <location>
        <begin position="25"/>
        <end position="382"/>
    </location>
</feature>
<evidence type="ECO:0000256" key="4">
    <source>
        <dbReference type="ARBA" id="ARBA00023136"/>
    </source>
</evidence>
<feature type="transmembrane region" description="Helical" evidence="5">
    <location>
        <begin position="366"/>
        <end position="390"/>
    </location>
</feature>
<evidence type="ECO:0000256" key="3">
    <source>
        <dbReference type="ARBA" id="ARBA00022989"/>
    </source>
</evidence>
<organism evidence="7 8">
    <name type="scientific">Oceanobacillus locisalsi</name>
    <dbReference type="NCBI Taxonomy" id="546107"/>
    <lineage>
        <taxon>Bacteria</taxon>
        <taxon>Bacillati</taxon>
        <taxon>Bacillota</taxon>
        <taxon>Bacilli</taxon>
        <taxon>Bacillales</taxon>
        <taxon>Bacillaceae</taxon>
        <taxon>Oceanobacillus</taxon>
    </lineage>
</organism>
<reference evidence="8" key="1">
    <citation type="journal article" date="2019" name="Int. J. Syst. Evol. Microbiol.">
        <title>The Global Catalogue of Microorganisms (GCM) 10K type strain sequencing project: providing services to taxonomists for standard genome sequencing and annotation.</title>
        <authorList>
            <consortium name="The Broad Institute Genomics Platform"/>
            <consortium name="The Broad Institute Genome Sequencing Center for Infectious Disease"/>
            <person name="Wu L."/>
            <person name="Ma J."/>
        </authorList>
    </citation>
    <scope>NUCLEOTIDE SEQUENCE [LARGE SCALE GENOMIC DNA]</scope>
    <source>
        <strain evidence="8">CCUG 56608</strain>
    </source>
</reference>
<dbReference type="PANTHER" id="PTHR43077">
    <property type="entry name" value="TRANSPORT PERMEASE YVFS-RELATED"/>
    <property type="match status" value="1"/>
</dbReference>
<keyword evidence="3 5" id="KW-1133">Transmembrane helix</keyword>
<feature type="transmembrane region" description="Helical" evidence="5">
    <location>
        <begin position="251"/>
        <end position="272"/>
    </location>
</feature>
<feature type="transmembrane region" description="Helical" evidence="5">
    <location>
        <begin position="279"/>
        <end position="303"/>
    </location>
</feature>
<comment type="caution">
    <text evidence="7">The sequence shown here is derived from an EMBL/GenBank/DDBJ whole genome shotgun (WGS) entry which is preliminary data.</text>
</comment>
<evidence type="ECO:0000313" key="8">
    <source>
        <dbReference type="Proteomes" id="UP001597041"/>
    </source>
</evidence>
<feature type="transmembrane region" description="Helical" evidence="5">
    <location>
        <begin position="14"/>
        <end position="35"/>
    </location>
</feature>
<sequence>MNVLKSFFKQKETLLGISVAIAFQLIFVIVWLTGYDGVYDRTDQFSVGMVNNDAALGEEIINELEERNLFQVEVYEELNQAKQALDQRDINMLIHLPGQLMEKIAENENITFDYYINQSAPTLTKQMMETAANQLNDSFNQQVREIRDSQLAESIPEMAAAEAPNEEMEAMTEEIATQVVQLVEENMQGNPVQENIVKTNDKEGFAVTMVPLLIVLASYISAMLISQYLQFANGKLTNSYSRTSLFLGRQAINVLLAVGISLLTVSLMYLFHIEMDQHFFALWGFQAVLLFSFLTISQVFVMLFGNPGMIFNIALTATQLVSSGAIVPRELLPSFYQKIGDILPATYGVNSYFSLIYGGGDLSADLAYLGIIITVLLLIAILIQISFYLWDRKVLNRKF</sequence>
<evidence type="ECO:0000256" key="5">
    <source>
        <dbReference type="SAM" id="Phobius"/>
    </source>
</evidence>
<comment type="subcellular location">
    <subcellularLocation>
        <location evidence="1">Membrane</location>
        <topology evidence="1">Multi-pass membrane protein</topology>
    </subcellularLocation>
</comment>
<feature type="transmembrane region" description="Helical" evidence="5">
    <location>
        <begin position="205"/>
        <end position="231"/>
    </location>
</feature>
<dbReference type="PANTHER" id="PTHR43077:SF5">
    <property type="entry name" value="PHAGE INFECTION PROTEIN"/>
    <property type="match status" value="1"/>
</dbReference>
<dbReference type="Gene3D" id="3.40.1710.10">
    <property type="entry name" value="abc type-2 transporter like domain"/>
    <property type="match status" value="1"/>
</dbReference>
<dbReference type="Pfam" id="PF12698">
    <property type="entry name" value="ABC2_membrane_3"/>
    <property type="match status" value="1"/>
</dbReference>
<dbReference type="EMBL" id="JBHTKK010000012">
    <property type="protein sequence ID" value="MFD1066585.1"/>
    <property type="molecule type" value="Genomic_DNA"/>
</dbReference>
<proteinExistence type="predicted"/>
<keyword evidence="8" id="KW-1185">Reference proteome</keyword>
<dbReference type="InterPro" id="IPR051328">
    <property type="entry name" value="T7SS_ABC-Transporter"/>
</dbReference>